<dbReference type="Pfam" id="PF02559">
    <property type="entry name" value="CarD_TRCF_RID"/>
    <property type="match status" value="1"/>
</dbReference>
<protein>
    <submittedName>
        <fullName evidence="11">DEAD/DEAH box helicase</fullName>
    </submittedName>
</protein>
<sequence length="754" mass="86287">MKKINIPFQKHSAYQKLITKINEADVHSSIIPVININGVAFTLHNDLIEQLKQELSCALIYCTRDSKELRRYLDTLSRVNLSEVKYQTLINIISNNNFSRVAKIDAPGEYVIKGDNISFWAPGYEHPIRVSFFGDDFEKATIYDEIYGKTYEEITEALVGNYAKLESNATQEIINIVNPEKYLEAPIIIFSNENIDNQTEIQFDLAYAQLFFKRFDLLEKEVQRKLDNGYVIKLFTKHKKALPVSLREHVASDEEIESGFESNELKILYLTDRELFGTVFLSKEVKQLSSKKARQLLANLEGEIEIGDYVVHEDHGIGTYQGIKQEIIPERIKKGLGEYETVERKEDYLLVEYAEGDELYVPLSQIDKITKYISPDELEPRITRLSKTEWIRLKAKVKESVEKLARELVQHYAKREVANAPEILFEDSSQYNKFADDFPYQETPDQQRTEKEIMKDLQTSKPMSRLIVGDVGFGKTEVAMRAAFKVAENGYQVAVLCPTTVLASQHEKVFEDRFQNTDIKIAGLSRFNADQYKEILNDLEEGKVQIIVGTHRLLSNDVNFKKLGLLIIDEEQKFGVKQKEKIKKLEYGVHVLSMSATPIPRTLSMALSAVQDISIIQTPPEGRKATKTIVTKASDEKIAEAILNEVNRGGQVYFVHNRVRTINSRFAKLSRLIPGVRFAFAHGQMSPETLEKTINDFYNKKFDCLICTTIIENGIDMPNVNTIVIEHAQHFGLGQLYQLRGRVGRSTKQAYAYI</sequence>
<evidence type="ECO:0000259" key="9">
    <source>
        <dbReference type="PROSITE" id="PS51192"/>
    </source>
</evidence>
<dbReference type="AlphaFoldDB" id="A0A955RJF9"/>
<evidence type="ECO:0000256" key="5">
    <source>
        <dbReference type="ARBA" id="ARBA00022806"/>
    </source>
</evidence>
<proteinExistence type="predicted"/>
<dbReference type="Gene3D" id="2.40.10.170">
    <property type="match status" value="1"/>
</dbReference>
<dbReference type="Pfam" id="PF00271">
    <property type="entry name" value="Helicase_C"/>
    <property type="match status" value="1"/>
</dbReference>
<keyword evidence="6" id="KW-0067">ATP-binding</keyword>
<evidence type="ECO:0000256" key="6">
    <source>
        <dbReference type="ARBA" id="ARBA00022840"/>
    </source>
</evidence>
<dbReference type="InterPro" id="IPR041471">
    <property type="entry name" value="UvrB_inter"/>
</dbReference>
<dbReference type="InterPro" id="IPR001650">
    <property type="entry name" value="Helicase_C-like"/>
</dbReference>
<evidence type="ECO:0000313" key="12">
    <source>
        <dbReference type="Proteomes" id="UP000783287"/>
    </source>
</evidence>
<keyword evidence="5 11" id="KW-0347">Helicase</keyword>
<reference evidence="11" key="2">
    <citation type="journal article" date="2021" name="Microbiome">
        <title>Successional dynamics and alternative stable states in a saline activated sludge microbial community over 9 years.</title>
        <authorList>
            <person name="Wang Y."/>
            <person name="Ye J."/>
            <person name="Ju F."/>
            <person name="Liu L."/>
            <person name="Boyd J.A."/>
            <person name="Deng Y."/>
            <person name="Parks D.H."/>
            <person name="Jiang X."/>
            <person name="Yin X."/>
            <person name="Woodcroft B.J."/>
            <person name="Tyson G.W."/>
            <person name="Hugenholtz P."/>
            <person name="Polz M.F."/>
            <person name="Zhang T."/>
        </authorList>
    </citation>
    <scope>NUCLEOTIDE SEQUENCE</scope>
    <source>
        <strain evidence="11">HKST-UBA14</strain>
    </source>
</reference>
<evidence type="ECO:0000259" key="10">
    <source>
        <dbReference type="PROSITE" id="PS51194"/>
    </source>
</evidence>
<dbReference type="SUPFAM" id="SSF141259">
    <property type="entry name" value="CarD-like"/>
    <property type="match status" value="1"/>
</dbReference>
<keyword evidence="2" id="KW-0547">Nucleotide-binding</keyword>
<feature type="domain" description="Helicase C-terminal" evidence="10">
    <location>
        <begin position="637"/>
        <end position="754"/>
    </location>
</feature>
<dbReference type="GO" id="GO:0003678">
    <property type="term" value="F:DNA helicase activity"/>
    <property type="evidence" value="ECO:0007669"/>
    <property type="project" value="TreeGrafter"/>
</dbReference>
<reference evidence="11" key="1">
    <citation type="submission" date="2020-04" db="EMBL/GenBank/DDBJ databases">
        <authorList>
            <person name="Zhang T."/>
        </authorList>
    </citation>
    <scope>NUCLEOTIDE SEQUENCE</scope>
    <source>
        <strain evidence="11">HKST-UBA14</strain>
    </source>
</reference>
<comment type="caution">
    <text evidence="11">The sequence shown here is derived from an EMBL/GenBank/DDBJ whole genome shotgun (WGS) entry which is preliminary data.</text>
</comment>
<dbReference type="InterPro" id="IPR003711">
    <property type="entry name" value="CarD-like/TRCF_RID"/>
</dbReference>
<dbReference type="SMART" id="SM00487">
    <property type="entry name" value="DEXDc"/>
    <property type="match status" value="1"/>
</dbReference>
<organism evidence="11 12">
    <name type="scientific">Candidatus Dojkabacteria bacterium</name>
    <dbReference type="NCBI Taxonomy" id="2099670"/>
    <lineage>
        <taxon>Bacteria</taxon>
        <taxon>Candidatus Dojkabacteria</taxon>
    </lineage>
</organism>
<dbReference type="GO" id="GO:0005524">
    <property type="term" value="F:ATP binding"/>
    <property type="evidence" value="ECO:0007669"/>
    <property type="project" value="UniProtKB-KW"/>
</dbReference>
<accession>A0A955RJF9</accession>
<dbReference type="Pfam" id="PF17757">
    <property type="entry name" value="UvrB_inter"/>
    <property type="match status" value="1"/>
</dbReference>
<dbReference type="InterPro" id="IPR027417">
    <property type="entry name" value="P-loop_NTPase"/>
</dbReference>
<dbReference type="PROSITE" id="PS51194">
    <property type="entry name" value="HELICASE_CTER"/>
    <property type="match status" value="1"/>
</dbReference>
<keyword evidence="1" id="KW-0963">Cytoplasm</keyword>
<keyword evidence="4" id="KW-0378">Hydrolase</keyword>
<dbReference type="GO" id="GO:0006281">
    <property type="term" value="P:DNA repair"/>
    <property type="evidence" value="ECO:0007669"/>
    <property type="project" value="UniProtKB-KW"/>
</dbReference>
<evidence type="ECO:0000256" key="2">
    <source>
        <dbReference type="ARBA" id="ARBA00022741"/>
    </source>
</evidence>
<dbReference type="GO" id="GO:0016787">
    <property type="term" value="F:hydrolase activity"/>
    <property type="evidence" value="ECO:0007669"/>
    <property type="project" value="UniProtKB-KW"/>
</dbReference>
<keyword evidence="3" id="KW-0227">DNA damage</keyword>
<name>A0A955RJF9_9BACT</name>
<evidence type="ECO:0000256" key="1">
    <source>
        <dbReference type="ARBA" id="ARBA00022490"/>
    </source>
</evidence>
<keyword evidence="8" id="KW-0234">DNA repair</keyword>
<evidence type="ECO:0000256" key="3">
    <source>
        <dbReference type="ARBA" id="ARBA00022763"/>
    </source>
</evidence>
<feature type="domain" description="Helicase ATP-binding" evidence="9">
    <location>
        <begin position="456"/>
        <end position="616"/>
    </location>
</feature>
<keyword evidence="7" id="KW-0238">DNA-binding</keyword>
<dbReference type="InterPro" id="IPR036101">
    <property type="entry name" value="CarD-like/TRCF_RID_sf"/>
</dbReference>
<gene>
    <name evidence="11" type="ORF">KC909_05300</name>
</gene>
<dbReference type="Gene3D" id="3.40.50.300">
    <property type="entry name" value="P-loop containing nucleotide triphosphate hydrolases"/>
    <property type="match status" value="2"/>
</dbReference>
<dbReference type="SMART" id="SM01058">
    <property type="entry name" value="CarD_TRCF"/>
    <property type="match status" value="1"/>
</dbReference>
<dbReference type="PROSITE" id="PS51192">
    <property type="entry name" value="HELICASE_ATP_BIND_1"/>
    <property type="match status" value="1"/>
</dbReference>
<dbReference type="InterPro" id="IPR014001">
    <property type="entry name" value="Helicase_ATP-bd"/>
</dbReference>
<dbReference type="InterPro" id="IPR047112">
    <property type="entry name" value="RecG/Mfd"/>
</dbReference>
<evidence type="ECO:0000256" key="8">
    <source>
        <dbReference type="ARBA" id="ARBA00023204"/>
    </source>
</evidence>
<evidence type="ECO:0000256" key="4">
    <source>
        <dbReference type="ARBA" id="ARBA00022801"/>
    </source>
</evidence>
<dbReference type="Pfam" id="PF00270">
    <property type="entry name" value="DEAD"/>
    <property type="match status" value="1"/>
</dbReference>
<dbReference type="InterPro" id="IPR011545">
    <property type="entry name" value="DEAD/DEAH_box_helicase_dom"/>
</dbReference>
<dbReference type="SMART" id="SM00490">
    <property type="entry name" value="HELICc"/>
    <property type="match status" value="1"/>
</dbReference>
<dbReference type="EMBL" id="JAGQLK010000129">
    <property type="protein sequence ID" value="MCA9383758.1"/>
    <property type="molecule type" value="Genomic_DNA"/>
</dbReference>
<dbReference type="SUPFAM" id="SSF52540">
    <property type="entry name" value="P-loop containing nucleoside triphosphate hydrolases"/>
    <property type="match status" value="3"/>
</dbReference>
<dbReference type="CDD" id="cd17991">
    <property type="entry name" value="DEXHc_TRCF"/>
    <property type="match status" value="1"/>
</dbReference>
<dbReference type="GO" id="GO:0003677">
    <property type="term" value="F:DNA binding"/>
    <property type="evidence" value="ECO:0007669"/>
    <property type="project" value="UniProtKB-KW"/>
</dbReference>
<dbReference type="Gene3D" id="3.30.2060.10">
    <property type="entry name" value="Penicillin-binding protein 1b domain"/>
    <property type="match status" value="1"/>
</dbReference>
<dbReference type="PANTHER" id="PTHR47964:SF1">
    <property type="entry name" value="ATP-DEPENDENT DNA HELICASE HOMOLOG RECG, CHLOROPLASTIC"/>
    <property type="match status" value="1"/>
</dbReference>
<dbReference type="Proteomes" id="UP000783287">
    <property type="component" value="Unassembled WGS sequence"/>
</dbReference>
<evidence type="ECO:0000313" key="11">
    <source>
        <dbReference type="EMBL" id="MCA9383758.1"/>
    </source>
</evidence>
<evidence type="ECO:0000256" key="7">
    <source>
        <dbReference type="ARBA" id="ARBA00023125"/>
    </source>
</evidence>
<dbReference type="PANTHER" id="PTHR47964">
    <property type="entry name" value="ATP-DEPENDENT DNA HELICASE HOMOLOG RECG, CHLOROPLASTIC"/>
    <property type="match status" value="1"/>
</dbReference>
<feature type="non-terminal residue" evidence="11">
    <location>
        <position position="754"/>
    </location>
</feature>